<comment type="caution">
    <text evidence="1">The sequence shown here is derived from an EMBL/GenBank/DDBJ whole genome shotgun (WGS) entry which is preliminary data.</text>
</comment>
<name>A0AA38CPC7_TAXCH</name>
<dbReference type="Proteomes" id="UP000824469">
    <property type="component" value="Unassembled WGS sequence"/>
</dbReference>
<organism evidence="1 2">
    <name type="scientific">Taxus chinensis</name>
    <name type="common">Chinese yew</name>
    <name type="synonym">Taxus wallichiana var. chinensis</name>
    <dbReference type="NCBI Taxonomy" id="29808"/>
    <lineage>
        <taxon>Eukaryota</taxon>
        <taxon>Viridiplantae</taxon>
        <taxon>Streptophyta</taxon>
        <taxon>Embryophyta</taxon>
        <taxon>Tracheophyta</taxon>
        <taxon>Spermatophyta</taxon>
        <taxon>Pinopsida</taxon>
        <taxon>Pinidae</taxon>
        <taxon>Conifers II</taxon>
        <taxon>Cupressales</taxon>
        <taxon>Taxaceae</taxon>
        <taxon>Taxus</taxon>
    </lineage>
</organism>
<evidence type="ECO:0000313" key="1">
    <source>
        <dbReference type="EMBL" id="KAH9301012.1"/>
    </source>
</evidence>
<keyword evidence="2" id="KW-1185">Reference proteome</keyword>
<gene>
    <name evidence="1" type="ORF">KI387_012595</name>
</gene>
<feature type="non-terminal residue" evidence="1">
    <location>
        <position position="81"/>
    </location>
</feature>
<dbReference type="AlphaFoldDB" id="A0AA38CPC7"/>
<protein>
    <submittedName>
        <fullName evidence="1">Uncharacterized protein</fullName>
    </submittedName>
</protein>
<sequence length="81" mass="9420">DRNGLDLLFLKNQNLIGFEPDRAEQRAVNWSRKGSIAPQMVQDRKIRALFLLKAASKPEFFLCLELIPYVCQVVNTVRREM</sequence>
<accession>A0AA38CPC7</accession>
<reference evidence="1 2" key="1">
    <citation type="journal article" date="2021" name="Nat. Plants">
        <title>The Taxus genome provides insights into paclitaxel biosynthesis.</title>
        <authorList>
            <person name="Xiong X."/>
            <person name="Gou J."/>
            <person name="Liao Q."/>
            <person name="Li Y."/>
            <person name="Zhou Q."/>
            <person name="Bi G."/>
            <person name="Li C."/>
            <person name="Du R."/>
            <person name="Wang X."/>
            <person name="Sun T."/>
            <person name="Guo L."/>
            <person name="Liang H."/>
            <person name="Lu P."/>
            <person name="Wu Y."/>
            <person name="Zhang Z."/>
            <person name="Ro D.K."/>
            <person name="Shang Y."/>
            <person name="Huang S."/>
            <person name="Yan J."/>
        </authorList>
    </citation>
    <scope>NUCLEOTIDE SEQUENCE [LARGE SCALE GENOMIC DNA]</scope>
    <source>
        <strain evidence="1">Ta-2019</strain>
    </source>
</reference>
<proteinExistence type="predicted"/>
<evidence type="ECO:0000313" key="2">
    <source>
        <dbReference type="Proteomes" id="UP000824469"/>
    </source>
</evidence>
<dbReference type="EMBL" id="JAHRHJ020000009">
    <property type="protein sequence ID" value="KAH9301012.1"/>
    <property type="molecule type" value="Genomic_DNA"/>
</dbReference>
<feature type="non-terminal residue" evidence="1">
    <location>
        <position position="1"/>
    </location>
</feature>